<feature type="compositionally biased region" description="Low complexity" evidence="5">
    <location>
        <begin position="530"/>
        <end position="550"/>
    </location>
</feature>
<keyword evidence="1" id="KW-0479">Metal-binding</keyword>
<dbReference type="InterPro" id="IPR002893">
    <property type="entry name" value="Znf_MYND"/>
</dbReference>
<evidence type="ECO:0000256" key="4">
    <source>
        <dbReference type="PROSITE-ProRule" id="PRU00134"/>
    </source>
</evidence>
<sequence length="828" mass="89774">MNSGAGHLGQPTPSRGSSFGSLSGHSTPLPLLQRSFSSSSGTTSRQPASPVDTSLYLEDSSPFNVSYTGGTSQHLSNGPPTQFDAGLYGVGRGSQGAGLGVEALQGIIFKELSTLREEGKSKNELLEKIAEVLPMKAHGGQKVFLVAITIISVTSLKIFQDLARFSSFVHQGPSKLPLIGRNPAHPVWLHTAVAGYQALPVVAENSDALHELRISHPHINTWLPPADNESSIAAPALSQSKSTGRKNIAQGINTTARYLQHNNGQIIDGYELGRIGECLRRHLADLHDAGLTKPRVDELGQDVITALVYQLEKQFPYVGCCTDHWKAMLFIKNKYRDWLKNHRNITGDGDVVAGKKRTSTEEQGGPARKRPAANPLDDPALIEMPDVTGGSGDGVQPPTVTPTTPTQPTVTQTTTTQPTVTQTTTTQPTVTQPTVTQPTVTQPTVTQPTVTQPTVTQPTVTPTASTQTTPTPATNTENTQTTPANTEITPPAPTTRRTRAGLLYVLALSPSCSSLLTRIPALRSMYLRPPAANSSTTSPAPAATPTVNPAKPKLDSVTARNIAMAVYAADVGGSNPQFGAHWTALRENCPLLYQAYEKYSKELKQKGVKELPDLEAIRGVVAVVPASECDKVDEKKNFRRCSLCNTAAYCSPACQRTDWTDGHREDCHLFRGSVHEFGRGWIAYQERSFIRALVTEDYRRLRVSIAKDTIQFMAKNPDTPFSVCLNYADLYGVEVTGWPLSHFDFLKPHLARVAHSNGRVVIHWIRIPIGAQDDSVAIWPLRATSLQFHDGLVQISRQVIANGLKDEDVEALVQNLIEETSEDNVEGC</sequence>
<protein>
    <recommendedName>
        <fullName evidence="6">MYND-type domain-containing protein</fullName>
    </recommendedName>
</protein>
<evidence type="ECO:0000256" key="2">
    <source>
        <dbReference type="ARBA" id="ARBA00022771"/>
    </source>
</evidence>
<feature type="compositionally biased region" description="Low complexity" evidence="5">
    <location>
        <begin position="30"/>
        <end position="49"/>
    </location>
</feature>
<feature type="region of interest" description="Disordered" evidence="5">
    <location>
        <begin position="530"/>
        <end position="552"/>
    </location>
</feature>
<evidence type="ECO:0000256" key="5">
    <source>
        <dbReference type="SAM" id="MobiDB-lite"/>
    </source>
</evidence>
<feature type="region of interest" description="Disordered" evidence="5">
    <location>
        <begin position="1"/>
        <end position="55"/>
    </location>
</feature>
<dbReference type="EMBL" id="JARKIF010000029">
    <property type="protein sequence ID" value="KAJ7613104.1"/>
    <property type="molecule type" value="Genomic_DNA"/>
</dbReference>
<proteinExistence type="predicted"/>
<keyword evidence="3" id="KW-0862">Zinc</keyword>
<dbReference type="AlphaFoldDB" id="A0AAD7FDZ4"/>
<evidence type="ECO:0000256" key="1">
    <source>
        <dbReference type="ARBA" id="ARBA00022723"/>
    </source>
</evidence>
<dbReference type="Pfam" id="PF01753">
    <property type="entry name" value="zf-MYND"/>
    <property type="match status" value="1"/>
</dbReference>
<keyword evidence="2 4" id="KW-0863">Zinc-finger</keyword>
<dbReference type="GO" id="GO:0008270">
    <property type="term" value="F:zinc ion binding"/>
    <property type="evidence" value="ECO:0007669"/>
    <property type="project" value="UniProtKB-KW"/>
</dbReference>
<organism evidence="7 8">
    <name type="scientific">Roridomyces roridus</name>
    <dbReference type="NCBI Taxonomy" id="1738132"/>
    <lineage>
        <taxon>Eukaryota</taxon>
        <taxon>Fungi</taxon>
        <taxon>Dikarya</taxon>
        <taxon>Basidiomycota</taxon>
        <taxon>Agaricomycotina</taxon>
        <taxon>Agaricomycetes</taxon>
        <taxon>Agaricomycetidae</taxon>
        <taxon>Agaricales</taxon>
        <taxon>Marasmiineae</taxon>
        <taxon>Mycenaceae</taxon>
        <taxon>Roridomyces</taxon>
    </lineage>
</organism>
<feature type="compositionally biased region" description="Low complexity" evidence="5">
    <location>
        <begin position="395"/>
        <end position="486"/>
    </location>
</feature>
<dbReference type="PROSITE" id="PS50865">
    <property type="entry name" value="ZF_MYND_2"/>
    <property type="match status" value="1"/>
</dbReference>
<evidence type="ECO:0000313" key="7">
    <source>
        <dbReference type="EMBL" id="KAJ7613104.1"/>
    </source>
</evidence>
<dbReference type="SUPFAM" id="SSF144232">
    <property type="entry name" value="HIT/MYND zinc finger-like"/>
    <property type="match status" value="1"/>
</dbReference>
<comment type="caution">
    <text evidence="7">The sequence shown here is derived from an EMBL/GenBank/DDBJ whole genome shotgun (WGS) entry which is preliminary data.</text>
</comment>
<accession>A0AAD7FDZ4</accession>
<feature type="domain" description="MYND-type" evidence="6">
    <location>
        <begin position="626"/>
        <end position="667"/>
    </location>
</feature>
<keyword evidence="8" id="KW-1185">Reference proteome</keyword>
<evidence type="ECO:0000256" key="3">
    <source>
        <dbReference type="ARBA" id="ARBA00022833"/>
    </source>
</evidence>
<gene>
    <name evidence="7" type="ORF">FB45DRAFT_1065210</name>
</gene>
<evidence type="ECO:0000259" key="6">
    <source>
        <dbReference type="PROSITE" id="PS50865"/>
    </source>
</evidence>
<dbReference type="Gene3D" id="6.10.140.2220">
    <property type="match status" value="1"/>
</dbReference>
<reference evidence="7" key="1">
    <citation type="submission" date="2023-03" db="EMBL/GenBank/DDBJ databases">
        <title>Massive genome expansion in bonnet fungi (Mycena s.s.) driven by repeated elements and novel gene families across ecological guilds.</title>
        <authorList>
            <consortium name="Lawrence Berkeley National Laboratory"/>
            <person name="Harder C.B."/>
            <person name="Miyauchi S."/>
            <person name="Viragh M."/>
            <person name="Kuo A."/>
            <person name="Thoen E."/>
            <person name="Andreopoulos B."/>
            <person name="Lu D."/>
            <person name="Skrede I."/>
            <person name="Drula E."/>
            <person name="Henrissat B."/>
            <person name="Morin E."/>
            <person name="Kohler A."/>
            <person name="Barry K."/>
            <person name="LaButti K."/>
            <person name="Morin E."/>
            <person name="Salamov A."/>
            <person name="Lipzen A."/>
            <person name="Mereny Z."/>
            <person name="Hegedus B."/>
            <person name="Baldrian P."/>
            <person name="Stursova M."/>
            <person name="Weitz H."/>
            <person name="Taylor A."/>
            <person name="Grigoriev I.V."/>
            <person name="Nagy L.G."/>
            <person name="Martin F."/>
            <person name="Kauserud H."/>
        </authorList>
    </citation>
    <scope>NUCLEOTIDE SEQUENCE</scope>
    <source>
        <strain evidence="7">9284</strain>
    </source>
</reference>
<evidence type="ECO:0000313" key="8">
    <source>
        <dbReference type="Proteomes" id="UP001221142"/>
    </source>
</evidence>
<dbReference type="Proteomes" id="UP001221142">
    <property type="component" value="Unassembled WGS sequence"/>
</dbReference>
<feature type="compositionally biased region" description="Polar residues" evidence="5">
    <location>
        <begin position="11"/>
        <end position="26"/>
    </location>
</feature>
<name>A0AAD7FDZ4_9AGAR</name>
<feature type="region of interest" description="Disordered" evidence="5">
    <location>
        <begin position="350"/>
        <end position="495"/>
    </location>
</feature>